<dbReference type="Proteomes" id="UP001460270">
    <property type="component" value="Unassembled WGS sequence"/>
</dbReference>
<dbReference type="EMBL" id="JBBPFD010000676">
    <property type="protein sequence ID" value="KAK7877698.1"/>
    <property type="molecule type" value="Genomic_DNA"/>
</dbReference>
<keyword evidence="1 2" id="KW-0862">Zinc</keyword>
<dbReference type="GO" id="GO:0004222">
    <property type="term" value="F:metalloendopeptidase activity"/>
    <property type="evidence" value="ECO:0007669"/>
    <property type="project" value="UniProtKB-UniRule"/>
</dbReference>
<protein>
    <recommendedName>
        <fullName evidence="2">Metalloendopeptidase</fullName>
        <ecNumber evidence="2">3.4.24.-</ecNumber>
    </recommendedName>
</protein>
<reference evidence="6" key="1">
    <citation type="submission" date="2024-04" db="EMBL/GenBank/DDBJ databases">
        <title>Salinicola lusitanus LLJ914,a marine bacterium isolated from the Okinawa Trough.</title>
        <authorList>
            <person name="Li J."/>
        </authorList>
    </citation>
    <scope>NUCLEOTIDE SEQUENCE [LARGE SCALE GENOMIC DNA]</scope>
</reference>
<feature type="signal peptide" evidence="2">
    <location>
        <begin position="1"/>
        <end position="20"/>
    </location>
</feature>
<dbReference type="GO" id="GO:0006508">
    <property type="term" value="P:proteolysis"/>
    <property type="evidence" value="ECO:0007669"/>
    <property type="project" value="UniProtKB-KW"/>
</dbReference>
<keyword evidence="1" id="KW-1015">Disulfide bond</keyword>
<keyword evidence="6" id="KW-1185">Reference proteome</keyword>
<evidence type="ECO:0000313" key="5">
    <source>
        <dbReference type="EMBL" id="KAK7877698.1"/>
    </source>
</evidence>
<feature type="chain" id="PRO_5043113057" description="Metalloendopeptidase" evidence="2">
    <location>
        <begin position="21"/>
        <end position="402"/>
    </location>
</feature>
<dbReference type="InterPro" id="IPR006026">
    <property type="entry name" value="Peptidase_Metallo"/>
</dbReference>
<feature type="binding site" evidence="1">
    <location>
        <position position="299"/>
    </location>
    <ligand>
        <name>Zn(2+)</name>
        <dbReference type="ChEBI" id="CHEBI:29105"/>
        <note>catalytic</note>
    </ligand>
</feature>
<evidence type="ECO:0000256" key="1">
    <source>
        <dbReference type="PROSITE-ProRule" id="PRU01211"/>
    </source>
</evidence>
<dbReference type="AlphaFoldDB" id="A0AAW0MMG8"/>
<keyword evidence="1 2" id="KW-0645">Protease</keyword>
<keyword evidence="1 2" id="KW-0378">Hydrolase</keyword>
<dbReference type="SMART" id="SM00235">
    <property type="entry name" value="ZnMc"/>
    <property type="match status" value="1"/>
</dbReference>
<feature type="binding site" evidence="1">
    <location>
        <position position="303"/>
    </location>
    <ligand>
        <name>Zn(2+)</name>
        <dbReference type="ChEBI" id="CHEBI:29105"/>
        <note>catalytic</note>
    </ligand>
</feature>
<dbReference type="Gene3D" id="3.40.390.10">
    <property type="entry name" value="Collagenase (Catalytic Domain)"/>
    <property type="match status" value="1"/>
</dbReference>
<keyword evidence="1 2" id="KW-0482">Metalloprotease</keyword>
<proteinExistence type="predicted"/>
<keyword evidence="2" id="KW-0732">Signal</keyword>
<feature type="disulfide bond" evidence="1">
    <location>
        <begin position="214"/>
        <end position="217"/>
    </location>
</feature>
<dbReference type="PROSITE" id="PS51864">
    <property type="entry name" value="ASTACIN"/>
    <property type="match status" value="1"/>
</dbReference>
<comment type="caution">
    <text evidence="5">The sequence shown here is derived from an EMBL/GenBank/DDBJ whole genome shotgun (WGS) entry which is preliminary data.</text>
</comment>
<feature type="region of interest" description="Disordered" evidence="3">
    <location>
        <begin position="74"/>
        <end position="106"/>
    </location>
</feature>
<gene>
    <name evidence="5" type="ORF">WMY93_031585</name>
</gene>
<dbReference type="Pfam" id="PF01400">
    <property type="entry name" value="Astacin"/>
    <property type="match status" value="1"/>
</dbReference>
<feature type="binding site" evidence="1">
    <location>
        <position position="309"/>
    </location>
    <ligand>
        <name>Zn(2+)</name>
        <dbReference type="ChEBI" id="CHEBI:29105"/>
        <note>catalytic</note>
    </ligand>
</feature>
<feature type="active site" evidence="1">
    <location>
        <position position="300"/>
    </location>
</feature>
<dbReference type="PANTHER" id="PTHR10127">
    <property type="entry name" value="DISCOIDIN, CUB, EGF, LAMININ , AND ZINC METALLOPROTEASE DOMAIN CONTAINING"/>
    <property type="match status" value="1"/>
</dbReference>
<accession>A0AAW0MMG8</accession>
<dbReference type="SUPFAM" id="SSF55486">
    <property type="entry name" value="Metalloproteases ('zincins'), catalytic domain"/>
    <property type="match status" value="1"/>
</dbReference>
<comment type="caution">
    <text evidence="1">Lacks conserved residue(s) required for the propagation of feature annotation.</text>
</comment>
<name>A0AAW0MMG8_9GOBI</name>
<evidence type="ECO:0000313" key="6">
    <source>
        <dbReference type="Proteomes" id="UP001460270"/>
    </source>
</evidence>
<evidence type="ECO:0000259" key="4">
    <source>
        <dbReference type="PROSITE" id="PS51864"/>
    </source>
</evidence>
<sequence length="402" mass="46463">MKLRLLAAAWLMMSLMMSLTSWFGSVGSSCSSLRVMSVFLLFVILSASLNSDPQQQQLRQSEAKVQMFQENRHQPPVTAATGGSRHRGDISLPSPRRQKQRAPSLRLQQMTKENEEDCFRTCPKSRIWSKQLCHYGNYTTGLACNAPRTRLKLKAVSTAAIFDHQRGRPTGAEPCRREEEESVSDILANVNKDISSRLMESDIMVDRRRNSYVCWFCTWSKYRGRVFVPVHVSSRYTAEEKQKIVSALKEIEAKTCVWFYHISSWMTWYLQHLYIYPGDGSQKVSLSQNGCLTTKIIQHEMLHALGFAHEHSRSDRDDYVRVQTQNIREGLENNFDKYDTNNLQTPYDFNSIMQYNNYAFSKNRSPTLVAIADPNMRFGYATEMSDNDVLRVNRLYSCKEYL</sequence>
<feature type="domain" description="Peptidase M12A" evidence="4">
    <location>
        <begin position="210"/>
        <end position="399"/>
    </location>
</feature>
<dbReference type="InterPro" id="IPR001506">
    <property type="entry name" value="Peptidase_M12A"/>
</dbReference>
<keyword evidence="1 2" id="KW-0479">Metal-binding</keyword>
<dbReference type="EC" id="3.4.24.-" evidence="2"/>
<evidence type="ECO:0000256" key="2">
    <source>
        <dbReference type="RuleBase" id="RU361183"/>
    </source>
</evidence>
<comment type="cofactor">
    <cofactor evidence="1 2">
        <name>Zn(2+)</name>
        <dbReference type="ChEBI" id="CHEBI:29105"/>
    </cofactor>
    <text evidence="1 2">Binds 1 zinc ion per subunit.</text>
</comment>
<dbReference type="GO" id="GO:0008270">
    <property type="term" value="F:zinc ion binding"/>
    <property type="evidence" value="ECO:0007669"/>
    <property type="project" value="UniProtKB-UniRule"/>
</dbReference>
<dbReference type="PROSITE" id="PS51257">
    <property type="entry name" value="PROKAR_LIPOPROTEIN"/>
    <property type="match status" value="1"/>
</dbReference>
<dbReference type="PANTHER" id="PTHR10127:SF899">
    <property type="entry name" value="ASTACIN-LIKE METALLOENDOPEPTIDASE-RELATED"/>
    <property type="match status" value="1"/>
</dbReference>
<organism evidence="5 6">
    <name type="scientific">Mugilogobius chulae</name>
    <name type="common">yellowstripe goby</name>
    <dbReference type="NCBI Taxonomy" id="88201"/>
    <lineage>
        <taxon>Eukaryota</taxon>
        <taxon>Metazoa</taxon>
        <taxon>Chordata</taxon>
        <taxon>Craniata</taxon>
        <taxon>Vertebrata</taxon>
        <taxon>Euteleostomi</taxon>
        <taxon>Actinopterygii</taxon>
        <taxon>Neopterygii</taxon>
        <taxon>Teleostei</taxon>
        <taxon>Neoteleostei</taxon>
        <taxon>Acanthomorphata</taxon>
        <taxon>Gobiaria</taxon>
        <taxon>Gobiiformes</taxon>
        <taxon>Gobioidei</taxon>
        <taxon>Gobiidae</taxon>
        <taxon>Gobionellinae</taxon>
        <taxon>Mugilogobius</taxon>
    </lineage>
</organism>
<dbReference type="PRINTS" id="PR00480">
    <property type="entry name" value="ASTACIN"/>
</dbReference>
<evidence type="ECO:0000256" key="3">
    <source>
        <dbReference type="SAM" id="MobiDB-lite"/>
    </source>
</evidence>
<dbReference type="InterPro" id="IPR024079">
    <property type="entry name" value="MetalloPept_cat_dom_sf"/>
</dbReference>